<name>A0A8H6DGS7_9HYPO</name>
<keyword evidence="2" id="KW-1185">Reference proteome</keyword>
<sequence length="428" mass="47339">MRLLEKIEGILQRNGVLVVIQAEPVVTDQGADLDEATAKSRQRLKRFATDLLKHTPWTTRIKHNSILELGIAGYALDSPENIKDIVNLSNGRNGTLSQRAKLMSIRQRFKDGAGLGAGVDAVLQQMELKDTAFEGRVAADVFKGCQYTISQYASQDGDISRVLIEWIPIPKDFDAYKLAHSRMARISFTSSTKVYTLYDMLSGGQKSAAGSKSASRMQHALPSLNQRLQLASKLVMGFYTFLLTRWHHERFNSLHIAFLIDEADTKSKALDLSQPIIGGFAISRPDSPTELSISTSVEDTEVVYLHPDIRKRLKSGAKQTGNEQRFQRVHDIYAVGLLLAEIGYWRPIAKVAESGAKGSKADSIPPEQFKEAVIKKCKSDLAFFAGETYRDITLRCLLAGESGGVQTENDAAGLNNLYWDVGINLMTS</sequence>
<evidence type="ECO:0000313" key="1">
    <source>
        <dbReference type="EMBL" id="KAF5716279.1"/>
    </source>
</evidence>
<dbReference type="Proteomes" id="UP000544331">
    <property type="component" value="Unassembled WGS sequence"/>
</dbReference>
<dbReference type="EMBL" id="JAAOAN010000206">
    <property type="protein sequence ID" value="KAF5716279.1"/>
    <property type="molecule type" value="Genomic_DNA"/>
</dbReference>
<comment type="caution">
    <text evidence="1">The sequence shown here is derived from an EMBL/GenBank/DDBJ whole genome shotgun (WGS) entry which is preliminary data.</text>
</comment>
<reference evidence="1 2" key="1">
    <citation type="submission" date="2020-05" db="EMBL/GenBank/DDBJ databases">
        <title>Identification and distribution of gene clusters putatively required for synthesis of sphingolipid metabolism inhibitors in phylogenetically diverse species of the filamentous fungus Fusarium.</title>
        <authorList>
            <person name="Kim H.-S."/>
            <person name="Busman M."/>
            <person name="Brown D.W."/>
            <person name="Divon H."/>
            <person name="Uhlig S."/>
            <person name="Proctor R.H."/>
        </authorList>
    </citation>
    <scope>NUCLEOTIDE SEQUENCE [LARGE SCALE GENOMIC DNA]</scope>
    <source>
        <strain evidence="1 2">NRRL 66235</strain>
    </source>
</reference>
<evidence type="ECO:0000313" key="2">
    <source>
        <dbReference type="Proteomes" id="UP000544331"/>
    </source>
</evidence>
<protein>
    <submittedName>
        <fullName evidence="1">Uncharacterized protein</fullName>
    </submittedName>
</protein>
<dbReference type="OrthoDB" id="1911848at2759"/>
<organism evidence="1 2">
    <name type="scientific">Fusarium mundagurra</name>
    <dbReference type="NCBI Taxonomy" id="1567541"/>
    <lineage>
        <taxon>Eukaryota</taxon>
        <taxon>Fungi</taxon>
        <taxon>Dikarya</taxon>
        <taxon>Ascomycota</taxon>
        <taxon>Pezizomycotina</taxon>
        <taxon>Sordariomycetes</taxon>
        <taxon>Hypocreomycetidae</taxon>
        <taxon>Hypocreales</taxon>
        <taxon>Nectriaceae</taxon>
        <taxon>Fusarium</taxon>
        <taxon>Fusarium fujikuroi species complex</taxon>
    </lineage>
</organism>
<dbReference type="PANTHER" id="PTHR37542">
    <property type="entry name" value="HELO DOMAIN-CONTAINING PROTEIN-RELATED"/>
    <property type="match status" value="1"/>
</dbReference>
<accession>A0A8H6DGS7</accession>
<proteinExistence type="predicted"/>
<dbReference type="AlphaFoldDB" id="A0A8H6DGS7"/>
<gene>
    <name evidence="1" type="ORF">FMUND_6428</name>
</gene>
<dbReference type="PANTHER" id="PTHR37542:SF3">
    <property type="entry name" value="PRION-INHIBITION AND PROPAGATION HELO DOMAIN-CONTAINING PROTEIN"/>
    <property type="match status" value="1"/>
</dbReference>